<sequence>MPRPPPPPATVLPPPTPGRCGGGMATHRRCPSGGAHAAVTVGATAAAAAAASGATAVVAETAADAVASPTPPHAFRTVPAVRGGAPPGWGGTPPRDANCASECSGGGGGGSSAGGGGGGSSAGGGDGVHGSGGGGVTLMWAARSTPSSREASSVGEEMLLRDSSTIRDSASIDSQLSVGTVPRPRPLLHWGAGPEGSTDEPDGANEGTTALQADGARTFPGPSRAVFLPDAVLIVPREEDDADEAATVLDDDDVGSEVVIFFRAPPCSTPLPTDAPVSLGLSLAPRVTGPAAANPSPPLSAGAASLSTASALSTPLSDGTDDLNGWGASVSGSGPSVGPTSAVSVVDGGGSQQHPVSGERHAPAGEARPPASPVYQSVSAWLACQFFATANAGNARRRVLIFMASTVADQLAAREGGSSSATPLPCPRRLTETDRASLCLTLVSHDLALSLEEDLRVALSADASGLTGPLVRLSRLRPVQPGPGDARLHQLPSRPPLPNLRPLTWRTAEPPSTAAAAKPPLSPPALPPRPAPTPCLARPSRHPLRLPRQCTLPSRSPPARGLGPYRGSLQDVVVSYRKKAQRAAEKAAFPIRGSMAASRGSQEGNEATSPAIPIRTASRIGNRINGTQEFELWYRTELPVVDADGKSVLQVVKIRVRVEASVVEDTEQCGALVGFLRVVDVDLGVDSQLAIVGRDGPGRVLGYYLDRLSVLVAAVPPPDSSVVVKDVGGQDGPNAAVDGVSRITHGTVESRERTLNATVGIGGEAGLIPSLALQAQQTTSRTNDVSAEMSRPAWKWTGSIRQRERTADTVAPLGCGVRNAPDPTYVEWTWSLVCWSTGLPYNAGEIFLKDKQVWPPLATELGVPARMPCVAGLSTRMVIYDQSNAPWSPQWSSDGWEGATGGERPSPPPPADEAPAPRMEPVGLAASHPAASLAPLLRAGLKLAPPTVPLASPPPPLSPVVPVAASSPRRRQRTKKVTFVVELAPSLCLHRQTFRKRWWRGDVESLRWPPSPEVGVQRFRFRVRVTDKAVP</sequence>
<organism evidence="1 2">
    <name type="scientific">Pyropia yezoensis</name>
    <name type="common">Susabi-nori</name>
    <name type="synonym">Porphyra yezoensis</name>
    <dbReference type="NCBI Taxonomy" id="2788"/>
    <lineage>
        <taxon>Eukaryota</taxon>
        <taxon>Rhodophyta</taxon>
        <taxon>Bangiophyceae</taxon>
        <taxon>Bangiales</taxon>
        <taxon>Bangiaceae</taxon>
        <taxon>Pyropia</taxon>
    </lineage>
</organism>
<evidence type="ECO:0000313" key="1">
    <source>
        <dbReference type="EMBL" id="KAK1859774.1"/>
    </source>
</evidence>
<reference evidence="1" key="1">
    <citation type="submission" date="2019-11" db="EMBL/GenBank/DDBJ databases">
        <title>Nori genome reveals adaptations in red seaweeds to the harsh intertidal environment.</title>
        <authorList>
            <person name="Wang D."/>
            <person name="Mao Y."/>
        </authorList>
    </citation>
    <scope>NUCLEOTIDE SEQUENCE</scope>
    <source>
        <tissue evidence="1">Gametophyte</tissue>
    </source>
</reference>
<comment type="caution">
    <text evidence="1">The sequence shown here is derived from an EMBL/GenBank/DDBJ whole genome shotgun (WGS) entry which is preliminary data.</text>
</comment>
<name>A0ACC3BP57_PYRYE</name>
<proteinExistence type="predicted"/>
<gene>
    <name evidence="1" type="ORF">I4F81_002368</name>
</gene>
<evidence type="ECO:0000313" key="2">
    <source>
        <dbReference type="Proteomes" id="UP000798662"/>
    </source>
</evidence>
<dbReference type="EMBL" id="CM020618">
    <property type="protein sequence ID" value="KAK1859774.1"/>
    <property type="molecule type" value="Genomic_DNA"/>
</dbReference>
<protein>
    <submittedName>
        <fullName evidence="1">Uncharacterized protein</fullName>
    </submittedName>
</protein>
<accession>A0ACC3BP57</accession>
<keyword evidence="2" id="KW-1185">Reference proteome</keyword>
<dbReference type="Proteomes" id="UP000798662">
    <property type="component" value="Chromosome 1"/>
</dbReference>